<evidence type="ECO:0000256" key="4">
    <source>
        <dbReference type="ARBA" id="ARBA00022679"/>
    </source>
</evidence>
<dbReference type="GO" id="GO:0005886">
    <property type="term" value="C:plasma membrane"/>
    <property type="evidence" value="ECO:0007669"/>
    <property type="project" value="TreeGrafter"/>
</dbReference>
<dbReference type="EMBL" id="DVHI01000014">
    <property type="protein sequence ID" value="HIR62034.1"/>
    <property type="molecule type" value="Genomic_DNA"/>
</dbReference>
<dbReference type="PANTHER" id="PTHR45436">
    <property type="entry name" value="SENSOR HISTIDINE KINASE YKOH"/>
    <property type="match status" value="1"/>
</dbReference>
<dbReference type="InterPro" id="IPR003594">
    <property type="entry name" value="HATPase_dom"/>
</dbReference>
<dbReference type="PANTHER" id="PTHR45436:SF5">
    <property type="entry name" value="SENSOR HISTIDINE KINASE TRCS"/>
    <property type="match status" value="1"/>
</dbReference>
<evidence type="ECO:0000256" key="2">
    <source>
        <dbReference type="ARBA" id="ARBA00012438"/>
    </source>
</evidence>
<evidence type="ECO:0000256" key="7">
    <source>
        <dbReference type="ARBA" id="ARBA00022989"/>
    </source>
</evidence>
<comment type="catalytic activity">
    <reaction evidence="1">
        <text>ATP + protein L-histidine = ADP + protein N-phospho-L-histidine.</text>
        <dbReference type="EC" id="2.7.13.3"/>
    </reaction>
</comment>
<dbReference type="SMART" id="SM00387">
    <property type="entry name" value="HATPase_c"/>
    <property type="match status" value="1"/>
</dbReference>
<protein>
    <recommendedName>
        <fullName evidence="2">histidine kinase</fullName>
        <ecNumber evidence="2">2.7.13.3</ecNumber>
    </recommendedName>
</protein>
<keyword evidence="7 8" id="KW-1133">Transmembrane helix</keyword>
<dbReference type="CDD" id="cd00075">
    <property type="entry name" value="HATPase"/>
    <property type="match status" value="1"/>
</dbReference>
<evidence type="ECO:0000256" key="8">
    <source>
        <dbReference type="SAM" id="Phobius"/>
    </source>
</evidence>
<dbReference type="EC" id="2.7.13.3" evidence="2"/>
<feature type="transmembrane region" description="Helical" evidence="8">
    <location>
        <begin position="136"/>
        <end position="159"/>
    </location>
</feature>
<dbReference type="Gene3D" id="1.10.287.130">
    <property type="match status" value="1"/>
</dbReference>
<evidence type="ECO:0000256" key="6">
    <source>
        <dbReference type="ARBA" id="ARBA00022777"/>
    </source>
</evidence>
<keyword evidence="4" id="KW-0808">Transferase</keyword>
<dbReference type="SUPFAM" id="SSF55874">
    <property type="entry name" value="ATPase domain of HSP90 chaperone/DNA topoisomerase II/histidine kinase"/>
    <property type="match status" value="1"/>
</dbReference>
<dbReference type="InterPro" id="IPR036097">
    <property type="entry name" value="HisK_dim/P_sf"/>
</dbReference>
<dbReference type="InterPro" id="IPR005467">
    <property type="entry name" value="His_kinase_dom"/>
</dbReference>
<accession>A0A9D1J6E4</accession>
<dbReference type="CDD" id="cd00082">
    <property type="entry name" value="HisKA"/>
    <property type="match status" value="1"/>
</dbReference>
<sequence length="421" mass="48345">MKLMYRIAMRLALVLLPLMAIWAGFFYFRILNEVNDETDDALDEFTDKVIARMLSGQELPSNVGANIIYDIIPIGEQFAQDHPSIRYYFNDEQFPSIGREPARVLTTVFRTDSDNYYLLKAYTPTIDKQELMQSTLVWIVILYFSLLLTVILVTILVFYRNMRPLYRLLGWLDRFRIGAKNPPLDNPTDITEFQKLNVAAEKALNRYEEAFEAQKEFIGNASHELQTPLAVMGNRIEWLLDNTELDERQIGELLGIQRTLGGVVRLNKTLLLLTKIDNGQFPESTDVFIPALVQESVEVFSEIYEDKGIEVDFPRPDSLVVRMNESLARTLTGNLLKNAFIYTPAHGRISISIKGRTLEIANTGETPLDADHIFDRFYKSGGREGSLGLGLAIVGAVQRYYDLEVKYRFEEKMHIFSVKWR</sequence>
<dbReference type="Pfam" id="PF00512">
    <property type="entry name" value="HisKA"/>
    <property type="match status" value="1"/>
</dbReference>
<reference evidence="10" key="1">
    <citation type="submission" date="2020-10" db="EMBL/GenBank/DDBJ databases">
        <authorList>
            <person name="Gilroy R."/>
        </authorList>
    </citation>
    <scope>NUCLEOTIDE SEQUENCE</scope>
    <source>
        <strain evidence="10">ChiHjej13B12-12457</strain>
    </source>
</reference>
<reference evidence="10" key="2">
    <citation type="journal article" date="2021" name="PeerJ">
        <title>Extensive microbial diversity within the chicken gut microbiome revealed by metagenomics and culture.</title>
        <authorList>
            <person name="Gilroy R."/>
            <person name="Ravi A."/>
            <person name="Getino M."/>
            <person name="Pursley I."/>
            <person name="Horton D.L."/>
            <person name="Alikhan N.F."/>
            <person name="Baker D."/>
            <person name="Gharbi K."/>
            <person name="Hall N."/>
            <person name="Watson M."/>
            <person name="Adriaenssens E.M."/>
            <person name="Foster-Nyarko E."/>
            <person name="Jarju S."/>
            <person name="Secka A."/>
            <person name="Antonio M."/>
            <person name="Oren A."/>
            <person name="Chaudhuri R.R."/>
            <person name="La Ragione R."/>
            <person name="Hildebrand F."/>
            <person name="Pallen M.J."/>
        </authorList>
    </citation>
    <scope>NUCLEOTIDE SEQUENCE</scope>
    <source>
        <strain evidence="10">ChiHjej13B12-12457</strain>
    </source>
</reference>
<proteinExistence type="predicted"/>
<dbReference type="SMART" id="SM00388">
    <property type="entry name" value="HisKA"/>
    <property type="match status" value="1"/>
</dbReference>
<dbReference type="InterPro" id="IPR036890">
    <property type="entry name" value="HATPase_C_sf"/>
</dbReference>
<evidence type="ECO:0000313" key="10">
    <source>
        <dbReference type="EMBL" id="HIR62034.1"/>
    </source>
</evidence>
<name>A0A9D1J6E4_9BACT</name>
<keyword evidence="5 8" id="KW-0812">Transmembrane</keyword>
<dbReference type="InterPro" id="IPR050428">
    <property type="entry name" value="TCS_sensor_his_kinase"/>
</dbReference>
<comment type="caution">
    <text evidence="10">The sequence shown here is derived from an EMBL/GenBank/DDBJ whole genome shotgun (WGS) entry which is preliminary data.</text>
</comment>
<evidence type="ECO:0000313" key="11">
    <source>
        <dbReference type="Proteomes" id="UP000886744"/>
    </source>
</evidence>
<dbReference type="Pfam" id="PF02518">
    <property type="entry name" value="HATPase_c"/>
    <property type="match status" value="1"/>
</dbReference>
<feature type="transmembrane region" description="Helical" evidence="8">
    <location>
        <begin position="7"/>
        <end position="28"/>
    </location>
</feature>
<dbReference type="Proteomes" id="UP000886744">
    <property type="component" value="Unassembled WGS sequence"/>
</dbReference>
<dbReference type="Gene3D" id="3.30.565.10">
    <property type="entry name" value="Histidine kinase-like ATPase, C-terminal domain"/>
    <property type="match status" value="1"/>
</dbReference>
<keyword evidence="6 10" id="KW-0418">Kinase</keyword>
<dbReference type="InterPro" id="IPR003661">
    <property type="entry name" value="HisK_dim/P_dom"/>
</dbReference>
<dbReference type="GO" id="GO:0000155">
    <property type="term" value="F:phosphorelay sensor kinase activity"/>
    <property type="evidence" value="ECO:0007669"/>
    <property type="project" value="InterPro"/>
</dbReference>
<evidence type="ECO:0000256" key="3">
    <source>
        <dbReference type="ARBA" id="ARBA00022553"/>
    </source>
</evidence>
<evidence type="ECO:0000256" key="1">
    <source>
        <dbReference type="ARBA" id="ARBA00000085"/>
    </source>
</evidence>
<dbReference type="PROSITE" id="PS50109">
    <property type="entry name" value="HIS_KIN"/>
    <property type="match status" value="1"/>
</dbReference>
<dbReference type="AlphaFoldDB" id="A0A9D1J6E4"/>
<gene>
    <name evidence="10" type="ORF">IAC94_00725</name>
</gene>
<keyword evidence="3" id="KW-0597">Phosphoprotein</keyword>
<feature type="domain" description="Histidine kinase" evidence="9">
    <location>
        <begin position="220"/>
        <end position="421"/>
    </location>
</feature>
<dbReference type="SUPFAM" id="SSF47384">
    <property type="entry name" value="Homodimeric domain of signal transducing histidine kinase"/>
    <property type="match status" value="1"/>
</dbReference>
<evidence type="ECO:0000256" key="5">
    <source>
        <dbReference type="ARBA" id="ARBA00022692"/>
    </source>
</evidence>
<evidence type="ECO:0000259" key="9">
    <source>
        <dbReference type="PROSITE" id="PS50109"/>
    </source>
</evidence>
<keyword evidence="8" id="KW-0472">Membrane</keyword>
<organism evidence="10 11">
    <name type="scientific">Candidatus Coprenecus avistercoris</name>
    <dbReference type="NCBI Taxonomy" id="2840730"/>
    <lineage>
        <taxon>Bacteria</taxon>
        <taxon>Pseudomonadati</taxon>
        <taxon>Bacteroidota</taxon>
        <taxon>Bacteroidia</taxon>
        <taxon>Bacteroidales</taxon>
        <taxon>Rikenellaceae</taxon>
        <taxon>Rikenellaceae incertae sedis</taxon>
        <taxon>Candidatus Coprenecus</taxon>
    </lineage>
</organism>